<reference evidence="2 3" key="1">
    <citation type="submission" date="2019-10" db="EMBL/GenBank/DDBJ databases">
        <title>Nocardia macrotermitis sp. nov. and Nocardia aurantia sp. nov., isolated from the gut of fungus growing-termite Macrotermes natalensis.</title>
        <authorList>
            <person name="Benndorf R."/>
            <person name="Schwitalla J."/>
            <person name="Martin K."/>
            <person name="De Beer W."/>
            <person name="Kaster A.-K."/>
            <person name="Vollmers J."/>
            <person name="Poulsen M."/>
            <person name="Beemelmanns C."/>
        </authorList>
    </citation>
    <scope>NUCLEOTIDE SEQUENCE [LARGE SCALE GENOMIC DNA]</scope>
    <source>
        <strain evidence="2 3">RB20</strain>
    </source>
</reference>
<dbReference type="AlphaFoldDB" id="A0A7K0CXL8"/>
<keyword evidence="1" id="KW-0812">Transmembrane</keyword>
<feature type="transmembrane region" description="Helical" evidence="1">
    <location>
        <begin position="74"/>
        <end position="98"/>
    </location>
</feature>
<evidence type="ECO:0000313" key="2">
    <source>
        <dbReference type="EMBL" id="MQY18245.1"/>
    </source>
</evidence>
<keyword evidence="1" id="KW-0472">Membrane</keyword>
<dbReference type="EMBL" id="WEGK01000002">
    <property type="protein sequence ID" value="MQY18245.1"/>
    <property type="molecule type" value="Genomic_DNA"/>
</dbReference>
<keyword evidence="3" id="KW-1185">Reference proteome</keyword>
<gene>
    <name evidence="2" type="ORF">NRB20_13140</name>
</gene>
<organism evidence="2 3">
    <name type="scientific">Nocardia macrotermitis</name>
    <dbReference type="NCBI Taxonomy" id="2585198"/>
    <lineage>
        <taxon>Bacteria</taxon>
        <taxon>Bacillati</taxon>
        <taxon>Actinomycetota</taxon>
        <taxon>Actinomycetes</taxon>
        <taxon>Mycobacteriales</taxon>
        <taxon>Nocardiaceae</taxon>
        <taxon>Nocardia</taxon>
    </lineage>
</organism>
<evidence type="ECO:0000256" key="1">
    <source>
        <dbReference type="SAM" id="Phobius"/>
    </source>
</evidence>
<evidence type="ECO:0000313" key="3">
    <source>
        <dbReference type="Proteomes" id="UP000438448"/>
    </source>
</evidence>
<dbReference type="RefSeq" id="WP_153408342.1">
    <property type="nucleotide sequence ID" value="NZ_WEGK01000002.1"/>
</dbReference>
<sequence length="177" mass="19002">MNPWTPPVPPAPDRPMPDDVRTASQLWWGAITLGVVRLFAGMWTRFEHRHTIARNVYGQLRTQDPQTPLATYELMVTVLIVMGIVFGLALAAAGLGVAHQLRRGKPWARMLFDIAAIVLVIGGVNSMFGLGAISGTGEMVAGAAAILQAVLAAGAVFLCHRTESNAYFAGNGNRLPR</sequence>
<dbReference type="Proteomes" id="UP000438448">
    <property type="component" value="Unassembled WGS sequence"/>
</dbReference>
<accession>A0A7K0CXL8</accession>
<feature type="transmembrane region" description="Helical" evidence="1">
    <location>
        <begin position="110"/>
        <end position="133"/>
    </location>
</feature>
<feature type="transmembrane region" description="Helical" evidence="1">
    <location>
        <begin position="139"/>
        <end position="159"/>
    </location>
</feature>
<proteinExistence type="predicted"/>
<protein>
    <submittedName>
        <fullName evidence="2">Uncharacterized protein</fullName>
    </submittedName>
</protein>
<comment type="caution">
    <text evidence="2">The sequence shown here is derived from an EMBL/GenBank/DDBJ whole genome shotgun (WGS) entry which is preliminary data.</text>
</comment>
<keyword evidence="1" id="KW-1133">Transmembrane helix</keyword>
<dbReference type="OrthoDB" id="4559326at2"/>
<name>A0A7K0CXL8_9NOCA</name>